<protein>
    <submittedName>
        <fullName evidence="1">Uncharacterized protein</fullName>
    </submittedName>
</protein>
<proteinExistence type="predicted"/>
<sequence length="335" mass="38787">MRDHNSQTRRSFLDLPAEVRNQVYALVVHRKYDVEKRLVPVLWPAAPESNTRRDRLRRKREDVLRNGAPRWRHTIQTTPPAHLASTCRQVNREFTSMLYASHVIMVSPFAQLWHRDARSPALTAGDGNWVAMFPLEFLERTTLAGRRRTTIDSCPPALLLCSSLVLKIDALVSPAARDRWVAALDFLAHNAAALRCLRIVFHYYAEIQQCLPARTYQNNRRDWKRRRPVLIEEARTMDVWSRWRSEKEQLIIKHPGTFAGCVVLDGDAAFVRVLGRFRSLNRFKIEGICNKALRPLLEECIDPDLVIRQEGHTGHVLASPWYVDYIRREPGGRSN</sequence>
<keyword evidence="2" id="KW-1185">Reference proteome</keyword>
<dbReference type="GeneID" id="70183705"/>
<dbReference type="PANTHER" id="PTHR42085">
    <property type="entry name" value="F-BOX DOMAIN-CONTAINING PROTEIN"/>
    <property type="match status" value="1"/>
</dbReference>
<dbReference type="AlphaFoldDB" id="A0A9P8Y1Z0"/>
<accession>A0A9P8Y1Z0</accession>
<reference evidence="1" key="1">
    <citation type="journal article" date="2021" name="Nat. Commun.">
        <title>Genetic determinants of endophytism in the Arabidopsis root mycobiome.</title>
        <authorList>
            <person name="Mesny F."/>
            <person name="Miyauchi S."/>
            <person name="Thiergart T."/>
            <person name="Pickel B."/>
            <person name="Atanasova L."/>
            <person name="Karlsson M."/>
            <person name="Huettel B."/>
            <person name="Barry K.W."/>
            <person name="Haridas S."/>
            <person name="Chen C."/>
            <person name="Bauer D."/>
            <person name="Andreopoulos W."/>
            <person name="Pangilinan J."/>
            <person name="LaButti K."/>
            <person name="Riley R."/>
            <person name="Lipzen A."/>
            <person name="Clum A."/>
            <person name="Drula E."/>
            <person name="Henrissat B."/>
            <person name="Kohler A."/>
            <person name="Grigoriev I.V."/>
            <person name="Martin F.M."/>
            <person name="Hacquard S."/>
        </authorList>
    </citation>
    <scope>NUCLEOTIDE SEQUENCE</scope>
    <source>
        <strain evidence="1">MPI-CAGE-CH-0230</strain>
    </source>
</reference>
<dbReference type="InterPro" id="IPR038883">
    <property type="entry name" value="AN11006-like"/>
</dbReference>
<evidence type="ECO:0000313" key="1">
    <source>
        <dbReference type="EMBL" id="KAH7028964.1"/>
    </source>
</evidence>
<evidence type="ECO:0000313" key="2">
    <source>
        <dbReference type="Proteomes" id="UP000756346"/>
    </source>
</evidence>
<comment type="caution">
    <text evidence="1">The sequence shown here is derived from an EMBL/GenBank/DDBJ whole genome shotgun (WGS) entry which is preliminary data.</text>
</comment>
<gene>
    <name evidence="1" type="ORF">B0I36DRAFT_324787</name>
</gene>
<dbReference type="RefSeq" id="XP_046011252.1">
    <property type="nucleotide sequence ID" value="XM_046154159.1"/>
</dbReference>
<organism evidence="1 2">
    <name type="scientific">Microdochium trichocladiopsis</name>
    <dbReference type="NCBI Taxonomy" id="1682393"/>
    <lineage>
        <taxon>Eukaryota</taxon>
        <taxon>Fungi</taxon>
        <taxon>Dikarya</taxon>
        <taxon>Ascomycota</taxon>
        <taxon>Pezizomycotina</taxon>
        <taxon>Sordariomycetes</taxon>
        <taxon>Xylariomycetidae</taxon>
        <taxon>Xylariales</taxon>
        <taxon>Microdochiaceae</taxon>
        <taxon>Microdochium</taxon>
    </lineage>
</organism>
<dbReference type="PANTHER" id="PTHR42085:SF1">
    <property type="entry name" value="F-BOX DOMAIN-CONTAINING PROTEIN"/>
    <property type="match status" value="1"/>
</dbReference>
<dbReference type="Proteomes" id="UP000756346">
    <property type="component" value="Unassembled WGS sequence"/>
</dbReference>
<dbReference type="EMBL" id="JAGTJQ010000006">
    <property type="protein sequence ID" value="KAH7028964.1"/>
    <property type="molecule type" value="Genomic_DNA"/>
</dbReference>
<name>A0A9P8Y1Z0_9PEZI</name>